<accession>F0XLE0</accession>
<dbReference type="EMBL" id="GL629794">
    <property type="protein sequence ID" value="EFX01349.1"/>
    <property type="molecule type" value="Genomic_DNA"/>
</dbReference>
<dbReference type="RefSeq" id="XP_014170831.1">
    <property type="nucleotide sequence ID" value="XM_014315356.1"/>
</dbReference>
<evidence type="ECO:0000313" key="2">
    <source>
        <dbReference type="EMBL" id="EFX01349.1"/>
    </source>
</evidence>
<dbReference type="GeneID" id="25979708"/>
<name>F0XLE0_GROCL</name>
<keyword evidence="3" id="KW-1185">Reference proteome</keyword>
<dbReference type="Proteomes" id="UP000007796">
    <property type="component" value="Unassembled WGS sequence"/>
</dbReference>
<dbReference type="InParanoid" id="F0XLE0"/>
<reference evidence="2 3" key="1">
    <citation type="journal article" date="2011" name="Proc. Natl. Acad. Sci. U.S.A.">
        <title>Genome and transcriptome analyses of the mountain pine beetle-fungal symbiont Grosmannia clavigera, a lodgepole pine pathogen.</title>
        <authorList>
            <person name="DiGuistini S."/>
            <person name="Wang Y."/>
            <person name="Liao N.Y."/>
            <person name="Taylor G."/>
            <person name="Tanguay P."/>
            <person name="Feau N."/>
            <person name="Henrissat B."/>
            <person name="Chan S.K."/>
            <person name="Hesse-Orce U."/>
            <person name="Alamouti S.M."/>
            <person name="Tsui C.K.M."/>
            <person name="Docking R.T."/>
            <person name="Levasseur A."/>
            <person name="Haridas S."/>
            <person name="Robertson G."/>
            <person name="Birol I."/>
            <person name="Holt R.A."/>
            <person name="Marra M.A."/>
            <person name="Hamelin R.C."/>
            <person name="Hirst M."/>
            <person name="Jones S.J.M."/>
            <person name="Bohlmann J."/>
            <person name="Breuil C."/>
        </authorList>
    </citation>
    <scope>NUCLEOTIDE SEQUENCE [LARGE SCALE GENOMIC DNA]</scope>
    <source>
        <strain evidence="3">kw1407 / UAMH 11150</strain>
    </source>
</reference>
<dbReference type="OrthoDB" id="5018069at2759"/>
<dbReference type="eggNOG" id="ENOG502SQ1W">
    <property type="taxonomic scope" value="Eukaryota"/>
</dbReference>
<sequence length="262" mass="28022">MSPRGASISGQAAIAVSRAKLAAATTRDYAAEARRHEERMLDVAATTKRDAVMVKAVRITDFFDCAANAWAAMGNVTQLTQDTIKKADELVEAARVASDADKPDANPDGSDDGQDSYQEELAERLKEFADRTMREACAVQEQLHVAQGAVHISKKAIEQDTAAREAVESNAKTAMEATKLLSERIKTVLRGAELEVANGVARVTLFSEQAVTAAIKGETTRAKDLVESSKTEATSIESQLDRVIATRDLGLDGILAFLGGSL</sequence>
<evidence type="ECO:0000256" key="1">
    <source>
        <dbReference type="SAM" id="MobiDB-lite"/>
    </source>
</evidence>
<evidence type="ECO:0000313" key="3">
    <source>
        <dbReference type="Proteomes" id="UP000007796"/>
    </source>
</evidence>
<gene>
    <name evidence="2" type="ORF">CMQ_6291</name>
</gene>
<dbReference type="HOGENOM" id="CLU_1061933_0_0_1"/>
<proteinExistence type="predicted"/>
<organism evidence="3">
    <name type="scientific">Grosmannia clavigera (strain kw1407 / UAMH 11150)</name>
    <name type="common">Blue stain fungus</name>
    <name type="synonym">Graphiocladiella clavigera</name>
    <dbReference type="NCBI Taxonomy" id="655863"/>
    <lineage>
        <taxon>Eukaryota</taxon>
        <taxon>Fungi</taxon>
        <taxon>Dikarya</taxon>
        <taxon>Ascomycota</taxon>
        <taxon>Pezizomycotina</taxon>
        <taxon>Sordariomycetes</taxon>
        <taxon>Sordariomycetidae</taxon>
        <taxon>Ophiostomatales</taxon>
        <taxon>Ophiostomataceae</taxon>
        <taxon>Leptographium</taxon>
    </lineage>
</organism>
<dbReference type="AlphaFoldDB" id="F0XLE0"/>
<feature type="region of interest" description="Disordered" evidence="1">
    <location>
        <begin position="95"/>
        <end position="116"/>
    </location>
</feature>
<protein>
    <submittedName>
        <fullName evidence="2">Uncharacterized protein</fullName>
    </submittedName>
</protein>